<dbReference type="EMBL" id="JAFVMF010000003">
    <property type="protein sequence ID" value="MBO1358906.1"/>
    <property type="molecule type" value="Genomic_DNA"/>
</dbReference>
<evidence type="ECO:0000313" key="2">
    <source>
        <dbReference type="EMBL" id="MBO1358906.1"/>
    </source>
</evidence>
<protein>
    <submittedName>
        <fullName evidence="2">Uncharacterized protein</fullName>
    </submittedName>
</protein>
<keyword evidence="1" id="KW-0732">Signal</keyword>
<feature type="signal peptide" evidence="1">
    <location>
        <begin position="1"/>
        <end position="36"/>
    </location>
</feature>
<reference evidence="2 3" key="1">
    <citation type="submission" date="2021-03" db="EMBL/GenBank/DDBJ databases">
        <title>The complete genome sequence of Acetobacter sacchari TBRC 11175.</title>
        <authorList>
            <person name="Charoenyingcharoen P."/>
            <person name="Yukphan P."/>
        </authorList>
    </citation>
    <scope>NUCLEOTIDE SEQUENCE [LARGE SCALE GENOMIC DNA]</scope>
    <source>
        <strain evidence="2 3">TBRC 11175</strain>
    </source>
</reference>
<dbReference type="Proteomes" id="UP000664771">
    <property type="component" value="Unassembled WGS sequence"/>
</dbReference>
<evidence type="ECO:0000313" key="3">
    <source>
        <dbReference type="Proteomes" id="UP000664771"/>
    </source>
</evidence>
<feature type="chain" id="PRO_5045717164" evidence="1">
    <location>
        <begin position="37"/>
        <end position="152"/>
    </location>
</feature>
<proteinExistence type="predicted"/>
<organism evidence="2 3">
    <name type="scientific">Acetobacter sacchari</name>
    <dbReference type="NCBI Taxonomy" id="2661687"/>
    <lineage>
        <taxon>Bacteria</taxon>
        <taxon>Pseudomonadati</taxon>
        <taxon>Pseudomonadota</taxon>
        <taxon>Alphaproteobacteria</taxon>
        <taxon>Acetobacterales</taxon>
        <taxon>Acetobacteraceae</taxon>
        <taxon>Acetobacter</taxon>
    </lineage>
</organism>
<accession>A0ABS3LSM2</accession>
<sequence length="152" mass="16218">MLRRIFPRSCAVGASRLGGAGALVALLPLLAAPALAAQSAQDDPYGNWTGRLVTDRGACPDQTDSVLQIQSDRLVFSPGTGALTLRGHPDADHKRFHAQLRLTDASRRPLPMVFEGRPDGDAIAGVFGTPTCRAHIVMTRTASHPWSNLIGR</sequence>
<evidence type="ECO:0000256" key="1">
    <source>
        <dbReference type="SAM" id="SignalP"/>
    </source>
</evidence>
<dbReference type="RefSeq" id="WP_207879476.1">
    <property type="nucleotide sequence ID" value="NZ_JAFVMF010000003.1"/>
</dbReference>
<gene>
    <name evidence="2" type="ORF">J2D73_03705</name>
</gene>
<name>A0ABS3LSM2_9PROT</name>
<comment type="caution">
    <text evidence="2">The sequence shown here is derived from an EMBL/GenBank/DDBJ whole genome shotgun (WGS) entry which is preliminary data.</text>
</comment>
<keyword evidence="3" id="KW-1185">Reference proteome</keyword>